<dbReference type="GeneID" id="19110090"/>
<name>M2N318_BAUPA</name>
<dbReference type="KEGG" id="bcom:BAUCODRAFT_238697"/>
<dbReference type="OMA" id="YPEWLWR"/>
<evidence type="ECO:0000313" key="3">
    <source>
        <dbReference type="Proteomes" id="UP000011761"/>
    </source>
</evidence>
<sequence>MICQRCLRRLAHQSAQHDRSHASKRALSTTKIIRSTPVTAETTTTNVPRPDGRPAATSRPGVAQPISTPLTASPDRQELPISRKQTKAPAKLPASSMPAGTVMKGLNFMKNKPDPIAMEDGAKAGREGDLFAKSKKQRQKAAKALRKQALLHPEALAPKVPLTEQTVDLPTGDGTLEGARSAEEARGELTAALRGKRRSKIKEDNYLRSMR</sequence>
<evidence type="ECO:0000313" key="2">
    <source>
        <dbReference type="EMBL" id="EMC93374.1"/>
    </source>
</evidence>
<dbReference type="eggNOG" id="ENOG502S8RU">
    <property type="taxonomic scope" value="Eukaryota"/>
</dbReference>
<dbReference type="OrthoDB" id="10252718at2759"/>
<feature type="region of interest" description="Disordered" evidence="1">
    <location>
        <begin position="13"/>
        <end position="98"/>
    </location>
</feature>
<dbReference type="AlphaFoldDB" id="M2N318"/>
<dbReference type="RefSeq" id="XP_007679549.1">
    <property type="nucleotide sequence ID" value="XM_007681359.1"/>
</dbReference>
<dbReference type="EMBL" id="KB445560">
    <property type="protein sequence ID" value="EMC93374.1"/>
    <property type="molecule type" value="Genomic_DNA"/>
</dbReference>
<feature type="compositionally biased region" description="Low complexity" evidence="1">
    <location>
        <begin position="36"/>
        <end position="45"/>
    </location>
</feature>
<keyword evidence="3" id="KW-1185">Reference proteome</keyword>
<evidence type="ECO:0000256" key="1">
    <source>
        <dbReference type="SAM" id="MobiDB-lite"/>
    </source>
</evidence>
<dbReference type="HOGENOM" id="CLU_086132_1_0_1"/>
<feature type="region of interest" description="Disordered" evidence="1">
    <location>
        <begin position="161"/>
        <end position="196"/>
    </location>
</feature>
<accession>M2N318</accession>
<dbReference type="Pfam" id="PF08561">
    <property type="entry name" value="Ribosomal_L37"/>
    <property type="match status" value="2"/>
</dbReference>
<dbReference type="Proteomes" id="UP000011761">
    <property type="component" value="Unassembled WGS sequence"/>
</dbReference>
<gene>
    <name evidence="2" type="ORF">BAUCODRAFT_238697</name>
</gene>
<proteinExistence type="predicted"/>
<dbReference type="STRING" id="717646.M2N318"/>
<organism evidence="2 3">
    <name type="scientific">Baudoinia panamericana (strain UAMH 10762)</name>
    <name type="common">Angels' share fungus</name>
    <name type="synonym">Baudoinia compniacensis (strain UAMH 10762)</name>
    <dbReference type="NCBI Taxonomy" id="717646"/>
    <lineage>
        <taxon>Eukaryota</taxon>
        <taxon>Fungi</taxon>
        <taxon>Dikarya</taxon>
        <taxon>Ascomycota</taxon>
        <taxon>Pezizomycotina</taxon>
        <taxon>Dothideomycetes</taxon>
        <taxon>Dothideomycetidae</taxon>
        <taxon>Mycosphaerellales</taxon>
        <taxon>Teratosphaeriaceae</taxon>
        <taxon>Baudoinia</taxon>
    </lineage>
</organism>
<protein>
    <submittedName>
        <fullName evidence="2">Uncharacterized protein</fullName>
    </submittedName>
</protein>
<reference evidence="2 3" key="1">
    <citation type="journal article" date="2012" name="PLoS Pathog.">
        <title>Diverse lifestyles and strategies of plant pathogenesis encoded in the genomes of eighteen Dothideomycetes fungi.</title>
        <authorList>
            <person name="Ohm R.A."/>
            <person name="Feau N."/>
            <person name="Henrissat B."/>
            <person name="Schoch C.L."/>
            <person name="Horwitz B.A."/>
            <person name="Barry K.W."/>
            <person name="Condon B.J."/>
            <person name="Copeland A.C."/>
            <person name="Dhillon B."/>
            <person name="Glaser F."/>
            <person name="Hesse C.N."/>
            <person name="Kosti I."/>
            <person name="LaButti K."/>
            <person name="Lindquist E.A."/>
            <person name="Lucas S."/>
            <person name="Salamov A.A."/>
            <person name="Bradshaw R.E."/>
            <person name="Ciuffetti L."/>
            <person name="Hamelin R.C."/>
            <person name="Kema G.H.J."/>
            <person name="Lawrence C."/>
            <person name="Scott J.A."/>
            <person name="Spatafora J.W."/>
            <person name="Turgeon B.G."/>
            <person name="de Wit P.J.G.M."/>
            <person name="Zhong S."/>
            <person name="Goodwin S.B."/>
            <person name="Grigoriev I.V."/>
        </authorList>
    </citation>
    <scope>NUCLEOTIDE SEQUENCE [LARGE SCALE GENOMIC DNA]</scope>
    <source>
        <strain evidence="2 3">UAMH 10762</strain>
    </source>
</reference>
<dbReference type="InterPro" id="IPR013870">
    <property type="entry name" value="Ribosomal_mL54"/>
</dbReference>